<evidence type="ECO:0000313" key="2">
    <source>
        <dbReference type="EMBL" id="CBH16843.1"/>
    </source>
</evidence>
<keyword evidence="1" id="KW-1133">Transmembrane helix</keyword>
<dbReference type="KEGG" id="tbg:TbgDal_X19510"/>
<dbReference type="GeneID" id="23865206"/>
<feature type="transmembrane region" description="Helical" evidence="1">
    <location>
        <begin position="69"/>
        <end position="86"/>
    </location>
</feature>
<gene>
    <name evidence="2" type="ORF">TbgDal_X19510</name>
</gene>
<protein>
    <submittedName>
        <fullName evidence="2">Uncharacterized protein</fullName>
    </submittedName>
</protein>
<feature type="transmembrane region" description="Helical" evidence="1">
    <location>
        <begin position="98"/>
        <end position="126"/>
    </location>
</feature>
<dbReference type="EMBL" id="FN554973">
    <property type="protein sequence ID" value="CBH16843.1"/>
    <property type="molecule type" value="Genomic_DNA"/>
</dbReference>
<organism evidence="2 3">
    <name type="scientific">Trypanosoma brucei gambiense (strain MHOM/CI/86/DAL972)</name>
    <dbReference type="NCBI Taxonomy" id="679716"/>
    <lineage>
        <taxon>Eukaryota</taxon>
        <taxon>Discoba</taxon>
        <taxon>Euglenozoa</taxon>
        <taxon>Kinetoplastea</taxon>
        <taxon>Metakinetoplastina</taxon>
        <taxon>Trypanosomatida</taxon>
        <taxon>Trypanosomatidae</taxon>
        <taxon>Trypanosoma</taxon>
    </lineage>
</organism>
<reference evidence="3" key="1">
    <citation type="journal article" date="2010" name="PLoS Negl. Trop. Dis.">
        <title>The genome sequence of Trypanosoma brucei gambiense, causative agent of chronic human african trypanosomiasis.</title>
        <authorList>
            <person name="Jackson A.P."/>
            <person name="Sanders M."/>
            <person name="Berry A."/>
            <person name="McQuillan J."/>
            <person name="Aslett M.A."/>
            <person name="Quail M.A."/>
            <person name="Chukualim B."/>
            <person name="Capewell P."/>
            <person name="MacLeod A."/>
            <person name="Melville S.E."/>
            <person name="Gibson W."/>
            <person name="Barry J.D."/>
            <person name="Berriman M."/>
            <person name="Hertz-Fowler C."/>
        </authorList>
    </citation>
    <scope>NUCLEOTIDE SEQUENCE [LARGE SCALE GENOMIC DNA]</scope>
    <source>
        <strain evidence="3">MHOM/CI/86/DAL972</strain>
    </source>
</reference>
<feature type="transmembrane region" description="Helical" evidence="1">
    <location>
        <begin position="37"/>
        <end position="57"/>
    </location>
</feature>
<evidence type="ECO:0000313" key="3">
    <source>
        <dbReference type="Proteomes" id="UP000002316"/>
    </source>
</evidence>
<evidence type="ECO:0000256" key="1">
    <source>
        <dbReference type="SAM" id="Phobius"/>
    </source>
</evidence>
<proteinExistence type="predicted"/>
<sequence>MTELILLRYFPASVIITMPQKRSRVVHTNTPTIRLPFSYLFLFLFSLFVIIVKYIRLHRHYLFIFLKRFVRPLFYLFSFHRLYGYFDPLLAYKLLSPFFFSFCGIHYAPTPCIYSVFLFSFIFLFFKKNINKVYRIQRLSEKKTSTQSNKPFK</sequence>
<dbReference type="RefSeq" id="XP_011779107.1">
    <property type="nucleotide sequence ID" value="XM_011780805.1"/>
</dbReference>
<dbReference type="Proteomes" id="UP000002316">
    <property type="component" value="Chromosome 10"/>
</dbReference>
<keyword evidence="1" id="KW-0812">Transmembrane</keyword>
<dbReference type="AlphaFoldDB" id="D0A0T5"/>
<name>D0A0T5_TRYB9</name>
<accession>D0A0T5</accession>
<keyword evidence="1" id="KW-0472">Membrane</keyword>